<dbReference type="PANTHER" id="PTHR19959:SF119">
    <property type="entry name" value="FUNGAL LIPASE-LIKE DOMAIN-CONTAINING PROTEIN"/>
    <property type="match status" value="1"/>
</dbReference>
<organism evidence="4 5">
    <name type="scientific">Saccoglossus kowalevskii</name>
    <name type="common">Acorn worm</name>
    <dbReference type="NCBI Taxonomy" id="10224"/>
    <lineage>
        <taxon>Eukaryota</taxon>
        <taxon>Metazoa</taxon>
        <taxon>Hemichordata</taxon>
        <taxon>Enteropneusta</taxon>
        <taxon>Harrimaniidae</taxon>
        <taxon>Saccoglossus</taxon>
    </lineage>
</organism>
<dbReference type="Pfam" id="PF13424">
    <property type="entry name" value="TPR_12"/>
    <property type="match status" value="5"/>
</dbReference>
<dbReference type="Gene3D" id="1.25.40.10">
    <property type="entry name" value="Tetratricopeptide repeat domain"/>
    <property type="match status" value="4"/>
</dbReference>
<dbReference type="PANTHER" id="PTHR19959">
    <property type="entry name" value="KINESIN LIGHT CHAIN"/>
    <property type="match status" value="1"/>
</dbReference>
<accession>A0ABM0M4A1</accession>
<sequence>MDAMSFTGPTTEDAISLDPVGSTTDIATTIYGGTDYYGSTTDVSEVQKETKSERAVPKFIDHRVALMGIKTKKKKSKSKKDGKSLPLKDIENAIAAELKEHRQTEEERIVKEDQERPHPELHAAYLKTETNLLTSLGRVYFERAKVTRDGRDYIKAAALYNAALVRCRIIQDLQPNVANIEKRLHDIESTFLISVGGDRSGKHQLTQGRGTPRHCILLERLRKESEKELDNLEANCDPSTAGGDDELQHLQKMKRVRTTRCLYRDISYKIRNVIKALVEQCVSQLGVPPCTYAVIGLGPMARHEITPYSEIEFAILLEEGVDSEQIKKYFRNLTYLMHLKILELGETSLHNVAIKSMNDLLSPYGDWYYDTTTPRGIAFDSAMPWASRTPLGREKIGKRRAVELIQTPESLAMLLTEASNDVEGNSLANSLSRVCFITGEKSLDIDYRSRRSILLESSRTTMKTELESNSNFTFPTIASERARSVLLKLVTNYALGIEGDKKRYVVGKDMRKFIDIVYALADYFGVSYNSPWSAVDELRRRKILTSEAMNNLHVAISFIMERRLRHFIQLHDAEKMGDPSKLLDTFTEVTSLVRFFNVMIPLCDAVQRIVLQNGPDEPVNQAALIGNPLFDNSLKTRVQIHLRLKQFVEAEICLRQLLEENPDDHAHLVSVICVIFKTGKLNKTDEKPEGTASDSDRSLKDVIRKPLKKNISPRSRIIKNAKFNVGKNFSPRSIIPKEKIEEKPLDVTALNVQSLHLSPHHDENKNPTRVLLKRLETFDGLKVLLKQAENTITGFIDSNRRANANPELAVLVNNLAVAWYHFGDPRKTLMYFQRSLQLWKEVYTESPVHSNITDILNKIGMMQYELGKSETSLDFHMKALELLVKLSGGNKVDPEIAQTLNLLGRAYRSMSAPHKAVACHDEAIHIFRRIHRNQVAHPDVAQTIDHLGCTWNNFGDMEKSRSYHEMALDMYSNSQSDISLIQIADCMSHIGDCYRGTGDFKEAVTHYARGLNLYEYIFGKQIPNSRVAKMRTNIGKVWESLGEHKDAISYYDQALDLYKKVYADDFPHPAIAACYGELGNSFDSMGEYTKAISYHEKALSVYRRLYGSDGVNLNVAKTLSDLGNAAFAMGDSHNSISYHERALKMCKKIFGEKTAHPHVASSLVNLGSAWGTLGEYPKTVDYLEQALDMYRRIFGQARPMHPDVSASLSNLGNAWDALGDPKKAVEYHEDALLMKKQIYGEDVDHRDVAWSLNNLGNAYDSLRDYSKSEHYYRLALDMKVRLFGGDNPNPDVARSMHNIGNILDKKGDAKEALKYVEAALGMYSHILPYGAVHPDVAQSLHSMGLIQSHLGNPERAILYHKESLIMKRLIYGENTAHGDIAYSLAELAILYYNLGDVDKGLAYFNEAIEMAKFVFGEEHPEYLRVKIMHDNCLATVIRNRTRST</sequence>
<feature type="repeat" description="TPR" evidence="1">
    <location>
        <begin position="1072"/>
        <end position="1105"/>
    </location>
</feature>
<feature type="domain" description="Protein-PII uridylyltransferase N-terminal" evidence="3">
    <location>
        <begin position="260"/>
        <end position="345"/>
    </location>
</feature>
<dbReference type="RefSeq" id="XP_006814842.1">
    <property type="nucleotide sequence ID" value="XM_006814779.1"/>
</dbReference>
<dbReference type="GeneID" id="100373354"/>
<proteinExistence type="predicted"/>
<evidence type="ECO:0000313" key="5">
    <source>
        <dbReference type="RefSeq" id="XP_006814842.1"/>
    </source>
</evidence>
<feature type="repeat" description="TPR" evidence="1">
    <location>
        <begin position="1381"/>
        <end position="1414"/>
    </location>
</feature>
<dbReference type="Proteomes" id="UP000694865">
    <property type="component" value="Unplaced"/>
</dbReference>
<feature type="coiled-coil region" evidence="2">
    <location>
        <begin position="87"/>
        <end position="115"/>
    </location>
</feature>
<keyword evidence="2" id="KW-0175">Coiled coil</keyword>
<feature type="repeat" description="TPR" evidence="1">
    <location>
        <begin position="984"/>
        <end position="1017"/>
    </location>
</feature>
<dbReference type="Pfam" id="PF03445">
    <property type="entry name" value="DUF294"/>
    <property type="match status" value="1"/>
</dbReference>
<name>A0ABM0M4A1_SACKO</name>
<dbReference type="Pfam" id="PF13374">
    <property type="entry name" value="TPR_10"/>
    <property type="match status" value="2"/>
</dbReference>
<reference evidence="5" key="1">
    <citation type="submission" date="2025-08" db="UniProtKB">
        <authorList>
            <consortium name="RefSeq"/>
        </authorList>
    </citation>
    <scope>IDENTIFICATION</scope>
    <source>
        <tissue evidence="5">Testes</tissue>
    </source>
</reference>
<keyword evidence="1" id="KW-0802">TPR repeat</keyword>
<feature type="repeat" description="TPR" evidence="1">
    <location>
        <begin position="1028"/>
        <end position="1061"/>
    </location>
</feature>
<dbReference type="SUPFAM" id="SSF48452">
    <property type="entry name" value="TPR-like"/>
    <property type="match status" value="3"/>
</dbReference>
<protein>
    <submittedName>
        <fullName evidence="5">Uncharacterized protein LOC100373354</fullName>
    </submittedName>
</protein>
<evidence type="ECO:0000256" key="2">
    <source>
        <dbReference type="SAM" id="Coils"/>
    </source>
</evidence>
<keyword evidence="4" id="KW-1185">Reference proteome</keyword>
<dbReference type="SUPFAM" id="SSF81901">
    <property type="entry name" value="HCP-like"/>
    <property type="match status" value="1"/>
</dbReference>
<dbReference type="InterPro" id="IPR019734">
    <property type="entry name" value="TPR_rpt"/>
</dbReference>
<feature type="repeat" description="TPR" evidence="1">
    <location>
        <begin position="1160"/>
        <end position="1193"/>
    </location>
</feature>
<dbReference type="PROSITE" id="PS50005">
    <property type="entry name" value="TPR"/>
    <property type="match status" value="5"/>
</dbReference>
<gene>
    <name evidence="5" type="primary">LOC100373354</name>
</gene>
<dbReference type="InterPro" id="IPR011990">
    <property type="entry name" value="TPR-like_helical_dom_sf"/>
</dbReference>
<evidence type="ECO:0000256" key="1">
    <source>
        <dbReference type="PROSITE-ProRule" id="PRU00339"/>
    </source>
</evidence>
<evidence type="ECO:0000259" key="3">
    <source>
        <dbReference type="Pfam" id="PF03445"/>
    </source>
</evidence>
<dbReference type="SMART" id="SM00028">
    <property type="entry name" value="TPR"/>
    <property type="match status" value="16"/>
</dbReference>
<evidence type="ECO:0000313" key="4">
    <source>
        <dbReference type="Proteomes" id="UP000694865"/>
    </source>
</evidence>
<dbReference type="InterPro" id="IPR005105">
    <property type="entry name" value="GlnD_Uridyltrans_N"/>
</dbReference>